<reference evidence="1" key="1">
    <citation type="submission" date="2021-02" db="EMBL/GenBank/DDBJ databases">
        <authorList>
            <person name="Dougan E. K."/>
            <person name="Rhodes N."/>
            <person name="Thang M."/>
            <person name="Chan C."/>
        </authorList>
    </citation>
    <scope>NUCLEOTIDE SEQUENCE</scope>
</reference>
<feature type="non-terminal residue" evidence="1">
    <location>
        <position position="1"/>
    </location>
</feature>
<proteinExistence type="predicted"/>
<dbReference type="Proteomes" id="UP000626109">
    <property type="component" value="Unassembled WGS sequence"/>
</dbReference>
<evidence type="ECO:0000313" key="1">
    <source>
        <dbReference type="EMBL" id="CAE8689040.1"/>
    </source>
</evidence>
<name>A0A813K0A9_POLGL</name>
<comment type="caution">
    <text evidence="1">The sequence shown here is derived from an EMBL/GenBank/DDBJ whole genome shotgun (WGS) entry which is preliminary data.</text>
</comment>
<dbReference type="AlphaFoldDB" id="A0A813K0A9"/>
<organism evidence="1 2">
    <name type="scientific">Polarella glacialis</name>
    <name type="common">Dinoflagellate</name>
    <dbReference type="NCBI Taxonomy" id="89957"/>
    <lineage>
        <taxon>Eukaryota</taxon>
        <taxon>Sar</taxon>
        <taxon>Alveolata</taxon>
        <taxon>Dinophyceae</taxon>
        <taxon>Suessiales</taxon>
        <taxon>Suessiaceae</taxon>
        <taxon>Polarella</taxon>
    </lineage>
</organism>
<sequence>HVPQLWQRQLWPRRKRRSVSCQPMSLRTSGPSPTPFLSVSLTTTTTISITTMTITTIATTIITTTTITITTIVEFKPCMPQTVRLRWQCCERQFMNYQDCENAWRRRWLSAFDSAESRTPL</sequence>
<accession>A0A813K0A9</accession>
<protein>
    <submittedName>
        <fullName evidence="1">Uncharacterized protein</fullName>
    </submittedName>
</protein>
<evidence type="ECO:0000313" key="2">
    <source>
        <dbReference type="Proteomes" id="UP000626109"/>
    </source>
</evidence>
<gene>
    <name evidence="1" type="ORF">PGLA2088_LOCUS26287</name>
</gene>
<dbReference type="EMBL" id="CAJNNW010027004">
    <property type="protein sequence ID" value="CAE8689040.1"/>
    <property type="molecule type" value="Genomic_DNA"/>
</dbReference>
<feature type="non-terminal residue" evidence="1">
    <location>
        <position position="121"/>
    </location>
</feature>